<dbReference type="KEGG" id="clap:NCTC11466_01931"/>
<evidence type="ECO:0000313" key="2">
    <source>
        <dbReference type="Proteomes" id="UP000274122"/>
    </source>
</evidence>
<dbReference type="EMBL" id="LR134201">
    <property type="protein sequence ID" value="VEB97011.1"/>
    <property type="molecule type" value="Genomic_DNA"/>
</dbReference>
<evidence type="ECO:0000313" key="1">
    <source>
        <dbReference type="EMBL" id="VEB97011.1"/>
    </source>
</evidence>
<keyword evidence="2" id="KW-1185">Reference proteome</keyword>
<reference evidence="1 2" key="1">
    <citation type="submission" date="2018-12" db="EMBL/GenBank/DDBJ databases">
        <authorList>
            <consortium name="Pathogen Informatics"/>
        </authorList>
    </citation>
    <scope>NUCLEOTIDE SEQUENCE [LARGE SCALE GENOMIC DNA]</scope>
    <source>
        <strain evidence="1 2">NCTC11466</strain>
    </source>
</reference>
<dbReference type="Proteomes" id="UP000274122">
    <property type="component" value="Chromosome"/>
</dbReference>
<organism evidence="1 2">
    <name type="scientific">Cedecea lapagei</name>
    <dbReference type="NCBI Taxonomy" id="158823"/>
    <lineage>
        <taxon>Bacteria</taxon>
        <taxon>Pseudomonadati</taxon>
        <taxon>Pseudomonadota</taxon>
        <taxon>Gammaproteobacteria</taxon>
        <taxon>Enterobacterales</taxon>
        <taxon>Enterobacteriaceae</taxon>
        <taxon>Cedecea</taxon>
    </lineage>
</organism>
<name>A0A3S4JYW7_9ENTR</name>
<protein>
    <submittedName>
        <fullName evidence="1">Uncharacterized protein</fullName>
    </submittedName>
</protein>
<accession>A0A3S4JYW7</accession>
<dbReference type="AlphaFoldDB" id="A0A3S4JYW7"/>
<dbReference type="OrthoDB" id="6433075at2"/>
<proteinExistence type="predicted"/>
<gene>
    <name evidence="1" type="ORF">NCTC11466_01931</name>
</gene>
<sequence length="96" mass="11274">MLNNEDVTDTEKLIILLEKVISFQIDAGYTEPFYKSLIRSINILKSKDAQGFHNIMKYINDDFRMMADRGLYGGEIDVVTNEIYSILRRNKLFYNK</sequence>
<dbReference type="RefSeq" id="WP_126355998.1">
    <property type="nucleotide sequence ID" value="NZ_LR134201.1"/>
</dbReference>